<gene>
    <name evidence="9" type="ORF">ACA1_157280</name>
</gene>
<keyword evidence="5 7" id="KW-0508">mRNA splicing</keyword>
<dbReference type="KEGG" id="acan:ACA1_157280"/>
<keyword evidence="4 7" id="KW-0747">Spliceosome</keyword>
<keyword evidence="3 7" id="KW-0507">mRNA processing</keyword>
<evidence type="ECO:0000256" key="7">
    <source>
        <dbReference type="RuleBase" id="RU367148"/>
    </source>
</evidence>
<evidence type="ECO:0000256" key="3">
    <source>
        <dbReference type="ARBA" id="ARBA00022664"/>
    </source>
</evidence>
<dbReference type="GeneID" id="14922926"/>
<feature type="compositionally biased region" description="Basic and acidic residues" evidence="8">
    <location>
        <begin position="54"/>
        <end position="81"/>
    </location>
</feature>
<dbReference type="Proteomes" id="UP000011083">
    <property type="component" value="Unassembled WGS sequence"/>
</dbReference>
<dbReference type="GO" id="GO:0000974">
    <property type="term" value="C:Prp19 complex"/>
    <property type="evidence" value="ECO:0007669"/>
    <property type="project" value="TreeGrafter"/>
</dbReference>
<dbReference type="GO" id="GO:0000398">
    <property type="term" value="P:mRNA splicing, via spliceosome"/>
    <property type="evidence" value="ECO:0007669"/>
    <property type="project" value="UniProtKB-UniRule"/>
</dbReference>
<dbReference type="PANTHER" id="PTHR13264:SF5">
    <property type="entry name" value="PRE-MRNA-SPLICING FACTOR SYF2"/>
    <property type="match status" value="1"/>
</dbReference>
<dbReference type="Pfam" id="PF08231">
    <property type="entry name" value="SYF2"/>
    <property type="match status" value="1"/>
</dbReference>
<dbReference type="STRING" id="1257118.L8HC90"/>
<feature type="region of interest" description="Disordered" evidence="8">
    <location>
        <begin position="1"/>
        <end position="39"/>
    </location>
</feature>
<evidence type="ECO:0000313" key="10">
    <source>
        <dbReference type="Proteomes" id="UP000011083"/>
    </source>
</evidence>
<comment type="subunit">
    <text evidence="7">May be part of a spliceosome complex.</text>
</comment>
<protein>
    <recommendedName>
        <fullName evidence="7">Pre-mRNA-splicing factor SYF2</fullName>
    </recommendedName>
</protein>
<comment type="similarity">
    <text evidence="2 7">Belongs to the SYF2 family.</text>
</comment>
<comment type="function">
    <text evidence="7">Involved in pre-mRNA splicing.</text>
</comment>
<reference evidence="9 10" key="1">
    <citation type="journal article" date="2013" name="Genome Biol.">
        <title>Genome of Acanthamoeba castellanii highlights extensive lateral gene transfer and early evolution of tyrosine kinase signaling.</title>
        <authorList>
            <person name="Clarke M."/>
            <person name="Lohan A.J."/>
            <person name="Liu B."/>
            <person name="Lagkouvardos I."/>
            <person name="Roy S."/>
            <person name="Zafar N."/>
            <person name="Bertelli C."/>
            <person name="Schilde C."/>
            <person name="Kianianmomeni A."/>
            <person name="Burglin T.R."/>
            <person name="Frech C."/>
            <person name="Turcotte B."/>
            <person name="Kopec K.O."/>
            <person name="Synnott J.M."/>
            <person name="Choo C."/>
            <person name="Paponov I."/>
            <person name="Finkler A."/>
            <person name="Soon Heng Tan C."/>
            <person name="Hutchins A.P."/>
            <person name="Weinmeier T."/>
            <person name="Rattei T."/>
            <person name="Chu J.S."/>
            <person name="Gimenez G."/>
            <person name="Irimia M."/>
            <person name="Rigden D.J."/>
            <person name="Fitzpatrick D.A."/>
            <person name="Lorenzo-Morales J."/>
            <person name="Bateman A."/>
            <person name="Chiu C.H."/>
            <person name="Tang P."/>
            <person name="Hegemann P."/>
            <person name="Fromm H."/>
            <person name="Raoult D."/>
            <person name="Greub G."/>
            <person name="Miranda-Saavedra D."/>
            <person name="Chen N."/>
            <person name="Nash P."/>
            <person name="Ginger M.L."/>
            <person name="Horn M."/>
            <person name="Schaap P."/>
            <person name="Caler L."/>
            <person name="Loftus B."/>
        </authorList>
    </citation>
    <scope>NUCLEOTIDE SEQUENCE [LARGE SCALE GENOMIC DNA]</scope>
    <source>
        <strain evidence="9 10">Neff</strain>
    </source>
</reference>
<sequence length="264" mass="31550">MAEIAYSYSEVDNPLPRKRERLEEEEEDGQTYEQRVEEFKNLTPRERKVAELRKKLKQSRNENRKAVIEEDQRQHDPQAEAKRRKLEYYEQQESERREMEEKGGDYEKKKLLNTTAEAAEGSLKKKEKKKARADSSFGWEKFGTDAQYNAFKKRQKDSGFSKEEYDKKKAQVEAKGGDFYRDADYLSYGQDSQAISRDKVNGMRRELDKVFQRRKEFSRRRTHLEDEDVTYINDRNRKFNKKLSRAYDSYTSEIKQNLERGTAL</sequence>
<evidence type="ECO:0000256" key="2">
    <source>
        <dbReference type="ARBA" id="ARBA00010028"/>
    </source>
</evidence>
<evidence type="ECO:0000256" key="5">
    <source>
        <dbReference type="ARBA" id="ARBA00023187"/>
    </source>
</evidence>
<dbReference type="OrthoDB" id="199717at2759"/>
<organism evidence="9 10">
    <name type="scientific">Acanthamoeba castellanii (strain ATCC 30010 / Neff)</name>
    <dbReference type="NCBI Taxonomy" id="1257118"/>
    <lineage>
        <taxon>Eukaryota</taxon>
        <taxon>Amoebozoa</taxon>
        <taxon>Discosea</taxon>
        <taxon>Longamoebia</taxon>
        <taxon>Centramoebida</taxon>
        <taxon>Acanthamoebidae</taxon>
        <taxon>Acanthamoeba</taxon>
    </lineage>
</organism>
<dbReference type="RefSeq" id="XP_004348464.1">
    <property type="nucleotide sequence ID" value="XM_004348414.1"/>
</dbReference>
<evidence type="ECO:0000256" key="8">
    <source>
        <dbReference type="SAM" id="MobiDB-lite"/>
    </source>
</evidence>
<evidence type="ECO:0000313" key="9">
    <source>
        <dbReference type="EMBL" id="ELR22006.1"/>
    </source>
</evidence>
<dbReference type="AlphaFoldDB" id="L8HC90"/>
<proteinExistence type="inferred from homology"/>
<accession>L8HC90</accession>
<feature type="compositionally biased region" description="Basic and acidic residues" evidence="8">
    <location>
        <begin position="93"/>
        <end position="110"/>
    </location>
</feature>
<dbReference type="EMBL" id="KB007890">
    <property type="protein sequence ID" value="ELR22006.1"/>
    <property type="molecule type" value="Genomic_DNA"/>
</dbReference>
<keyword evidence="6 7" id="KW-0539">Nucleus</keyword>
<evidence type="ECO:0000256" key="4">
    <source>
        <dbReference type="ARBA" id="ARBA00022728"/>
    </source>
</evidence>
<evidence type="ECO:0000256" key="1">
    <source>
        <dbReference type="ARBA" id="ARBA00004123"/>
    </source>
</evidence>
<feature type="region of interest" description="Disordered" evidence="8">
    <location>
        <begin position="54"/>
        <end position="130"/>
    </location>
</feature>
<dbReference type="OMA" id="LRMKMNA"/>
<dbReference type="GO" id="GO:0071014">
    <property type="term" value="C:post-mRNA release spliceosomal complex"/>
    <property type="evidence" value="ECO:0007669"/>
    <property type="project" value="TreeGrafter"/>
</dbReference>
<dbReference type="PANTHER" id="PTHR13264">
    <property type="entry name" value="GCIP-INTERACTING PROTEIN P29"/>
    <property type="match status" value="1"/>
</dbReference>
<dbReference type="GO" id="GO:0071013">
    <property type="term" value="C:catalytic step 2 spliceosome"/>
    <property type="evidence" value="ECO:0007669"/>
    <property type="project" value="TreeGrafter"/>
</dbReference>
<name>L8HC90_ACACF</name>
<dbReference type="InterPro" id="IPR013260">
    <property type="entry name" value="mRNA_splic_SYF2"/>
</dbReference>
<comment type="subcellular location">
    <subcellularLocation>
        <location evidence="1 7">Nucleus</location>
    </subcellularLocation>
</comment>
<dbReference type="VEuPathDB" id="AmoebaDB:ACA1_157280"/>
<evidence type="ECO:0000256" key="6">
    <source>
        <dbReference type="ARBA" id="ARBA00023242"/>
    </source>
</evidence>
<keyword evidence="10" id="KW-1185">Reference proteome</keyword>